<keyword evidence="2" id="KW-1185">Reference proteome</keyword>
<comment type="caution">
    <text evidence="1">The sequence shown here is derived from an EMBL/GenBank/DDBJ whole genome shotgun (WGS) entry which is preliminary data.</text>
</comment>
<organism evidence="1 2">
    <name type="scientific">Bacillus mesophilus</name>
    <dbReference type="NCBI Taxonomy" id="1808955"/>
    <lineage>
        <taxon>Bacteria</taxon>
        <taxon>Bacillati</taxon>
        <taxon>Bacillota</taxon>
        <taxon>Bacilli</taxon>
        <taxon>Bacillales</taxon>
        <taxon>Bacillaceae</taxon>
        <taxon>Bacillus</taxon>
    </lineage>
</organism>
<name>A0A6M0Q5M1_9BACI</name>
<evidence type="ECO:0000313" key="1">
    <source>
        <dbReference type="EMBL" id="NEY70408.1"/>
    </source>
</evidence>
<dbReference type="SUPFAM" id="SSF140423">
    <property type="entry name" value="MW0975(SA0943)-like"/>
    <property type="match status" value="1"/>
</dbReference>
<dbReference type="Proteomes" id="UP000481043">
    <property type="component" value="Unassembled WGS sequence"/>
</dbReference>
<evidence type="ECO:0008006" key="3">
    <source>
        <dbReference type="Google" id="ProtNLM"/>
    </source>
</evidence>
<dbReference type="EMBL" id="JAAIWM010000001">
    <property type="protein sequence ID" value="NEY70408.1"/>
    <property type="molecule type" value="Genomic_DNA"/>
</dbReference>
<accession>A0A6M0Q5M1</accession>
<dbReference type="RefSeq" id="WP_163176984.1">
    <property type="nucleotide sequence ID" value="NZ_JAAIWM010000001.1"/>
</dbReference>
<evidence type="ECO:0000313" key="2">
    <source>
        <dbReference type="Proteomes" id="UP000481043"/>
    </source>
</evidence>
<protein>
    <recommendedName>
        <fullName evidence="3">YkyA family protein</fullName>
    </recommendedName>
</protein>
<dbReference type="AlphaFoldDB" id="A0A6M0Q5M1"/>
<dbReference type="PROSITE" id="PS51257">
    <property type="entry name" value="PROKAR_LIPOPROTEIN"/>
    <property type="match status" value="1"/>
</dbReference>
<dbReference type="Gene3D" id="1.20.120.570">
    <property type="entry name" value="YkyA-like"/>
    <property type="match status" value="1"/>
</dbReference>
<dbReference type="Pfam" id="PF10368">
    <property type="entry name" value="YkyA"/>
    <property type="match status" value="1"/>
</dbReference>
<dbReference type="InterPro" id="IPR019454">
    <property type="entry name" value="Lipoprot_YkyA-like"/>
</dbReference>
<gene>
    <name evidence="1" type="ORF">G4D63_01515</name>
</gene>
<reference evidence="1 2" key="1">
    <citation type="submission" date="2020-02" db="EMBL/GenBank/DDBJ databases">
        <title>Bacillus aquiflavi sp. nov., isolated from yellow water of strong flavor Chinese baijiu in Yibin region of China.</title>
        <authorList>
            <person name="Xie J."/>
        </authorList>
    </citation>
    <scope>NUCLEOTIDE SEQUENCE [LARGE SCALE GENOMIC DNA]</scope>
    <source>
        <strain evidence="1 2">SA4</strain>
    </source>
</reference>
<dbReference type="InterPro" id="IPR036785">
    <property type="entry name" value="YkyA-like_sf"/>
</dbReference>
<proteinExistence type="predicted"/>
<sequence length="217" mass="25580">MRIITISIFLIMFLTGCNSGPQPEEQIYVHLEQAVKLETEFEEQQEPMTNLEQKEKELYNQIIDLGLKELEQIKKLSGEAIQIVDNRKELLDQEYESIKQSKSEFDKINDLVTQIEDEELKGESDELIQTMEERYQAYEELYTAYSTSIALDKELYEMFQMEDLTLEALEEKINEINKSYEQVIQLNESFNTITKNYNNQKKSFYEAAGLEVTYETE</sequence>